<dbReference type="PANTHER" id="PTHR34595">
    <property type="entry name" value="BLR5612 PROTEIN"/>
    <property type="match status" value="1"/>
</dbReference>
<evidence type="ECO:0000259" key="1">
    <source>
        <dbReference type="Pfam" id="PF04168"/>
    </source>
</evidence>
<dbReference type="AlphaFoldDB" id="A0A2V2LPD1"/>
<dbReference type="Pfam" id="PF04168">
    <property type="entry name" value="Alpha-E"/>
    <property type="match status" value="1"/>
</dbReference>
<dbReference type="InterPro" id="IPR007296">
    <property type="entry name" value="DUF403"/>
</dbReference>
<dbReference type="OrthoDB" id="9803532at2"/>
<dbReference type="Proteomes" id="UP000245680">
    <property type="component" value="Unassembled WGS sequence"/>
</dbReference>
<accession>A0A2V2LPD1</accession>
<evidence type="ECO:0000313" key="2">
    <source>
        <dbReference type="EMBL" id="PWR04089.1"/>
    </source>
</evidence>
<proteinExistence type="predicted"/>
<dbReference type="PANTHER" id="PTHR34595:SF7">
    <property type="entry name" value="SLL1039 PROTEIN"/>
    <property type="match status" value="1"/>
</dbReference>
<dbReference type="InterPro" id="IPR051680">
    <property type="entry name" value="ATP-dep_Glu-Cys_Ligase-2"/>
</dbReference>
<reference evidence="2 3" key="1">
    <citation type="submission" date="2018-05" db="EMBL/GenBank/DDBJ databases">
        <title>Rhodobacteraceae gen. nov., sp. nov. isolated from sea water.</title>
        <authorList>
            <person name="Ren Y."/>
        </authorList>
    </citation>
    <scope>NUCLEOTIDE SEQUENCE [LARGE SCALE GENOMIC DNA]</scope>
    <source>
        <strain evidence="2 3">TG-679</strain>
    </source>
</reference>
<evidence type="ECO:0000313" key="3">
    <source>
        <dbReference type="Proteomes" id="UP000245680"/>
    </source>
</evidence>
<dbReference type="EMBL" id="QGKU01000012">
    <property type="protein sequence ID" value="PWR04089.1"/>
    <property type="molecule type" value="Genomic_DNA"/>
</dbReference>
<sequence>MLSRTADNLFWMGRYLERAETMARLLHVGARMNLIPDTVDGFRSEWVSILHASGTYAAFEKKYGEPVERNLVTHLFFDRENPSSVAACIATARENARIVRTALSAPVWDALNGAYQELKGLERTPRSEISISALTEWTARHHALASGALQGTLLRNDGYDFVNLGINLERADNTARFLDVKYYVLLPDTGFVGSGLDNVQWQTLLRGMQMHRAFHWAYGGEITAAKIADLLILNPACPRSLLTAVEESAAHLDRIARAYGKTGPAQDAARGLLTELSQTRLDEVFEEGLHDFLDRFKGKVADIGTCVSETYLNGAAA</sequence>
<comment type="caution">
    <text evidence="2">The sequence shown here is derived from an EMBL/GenBank/DDBJ whole genome shotgun (WGS) entry which is preliminary data.</text>
</comment>
<keyword evidence="3" id="KW-1185">Reference proteome</keyword>
<name>A0A2V2LPD1_9RHOB</name>
<organism evidence="2 3">
    <name type="scientific">Meridianimarinicoccus roseus</name>
    <dbReference type="NCBI Taxonomy" id="2072018"/>
    <lineage>
        <taxon>Bacteria</taxon>
        <taxon>Pseudomonadati</taxon>
        <taxon>Pseudomonadota</taxon>
        <taxon>Alphaproteobacteria</taxon>
        <taxon>Rhodobacterales</taxon>
        <taxon>Paracoccaceae</taxon>
        <taxon>Meridianimarinicoccus</taxon>
    </lineage>
</organism>
<gene>
    <name evidence="2" type="ORF">DKT77_03330</name>
</gene>
<dbReference type="RefSeq" id="WP_109810317.1">
    <property type="nucleotide sequence ID" value="NZ_QGKU01000012.1"/>
</dbReference>
<protein>
    <recommendedName>
        <fullName evidence="1">DUF403 domain-containing protein</fullName>
    </recommendedName>
</protein>
<feature type="domain" description="DUF403" evidence="1">
    <location>
        <begin position="1"/>
        <end position="312"/>
    </location>
</feature>